<keyword evidence="3 7" id="KW-0574">Periplasm</keyword>
<dbReference type="Pfam" id="PF09312">
    <property type="entry name" value="SurA_N"/>
    <property type="match status" value="1"/>
</dbReference>
<dbReference type="InterPro" id="IPR015391">
    <property type="entry name" value="SurA_N"/>
</dbReference>
<dbReference type="SUPFAM" id="SSF109998">
    <property type="entry name" value="Triger factor/SurA peptide-binding domain-like"/>
    <property type="match status" value="1"/>
</dbReference>
<organism evidence="9 10">
    <name type="scientific">Thauera aromatica K172</name>
    <dbReference type="NCBI Taxonomy" id="44139"/>
    <lineage>
        <taxon>Bacteria</taxon>
        <taxon>Pseudomonadati</taxon>
        <taxon>Pseudomonadota</taxon>
        <taxon>Betaproteobacteria</taxon>
        <taxon>Rhodocyclales</taxon>
        <taxon>Zoogloeaceae</taxon>
        <taxon>Thauera</taxon>
    </lineage>
</organism>
<dbReference type="Gene3D" id="1.10.4030.10">
    <property type="entry name" value="Porin chaperone SurA, peptide-binding domain"/>
    <property type="match status" value="1"/>
</dbReference>
<evidence type="ECO:0000256" key="1">
    <source>
        <dbReference type="ARBA" id="ARBA00022729"/>
    </source>
</evidence>
<comment type="domain">
    <text evidence="7">The PPIase activity resides only in the second parvulin domain. The N-terminal region and the C-terminal tail are necessary and sufficient for the chaperone activity of SurA. The PPIase activity is dispensable for SurA to function as a chaperone. The N-terminal region and the C-terminal tail are also required for porin recognition.</text>
</comment>
<comment type="catalytic activity">
    <reaction evidence="7">
        <text>[protein]-peptidylproline (omega=180) = [protein]-peptidylproline (omega=0)</text>
        <dbReference type="Rhea" id="RHEA:16237"/>
        <dbReference type="Rhea" id="RHEA-COMP:10747"/>
        <dbReference type="Rhea" id="RHEA-COMP:10748"/>
        <dbReference type="ChEBI" id="CHEBI:83833"/>
        <dbReference type="ChEBI" id="CHEBI:83834"/>
        <dbReference type="EC" id="5.2.1.8"/>
    </reaction>
</comment>
<sequence length="442" mass="49315" precursor="true">MNMTRPFSRTPLAVTFALALGAAALGLPAHAAPRAVEVDRIVAVVDNEVITSLQLRDRIAQTERQLRRQGVELPPMEVLERQLLERLIVERAQIQRARESALRIDDATLERAIERIASGNKLSLDQLRATLAQDGVAWDRFREEIRTEILLTRLREREVDSRIVVTDAEIDNFIATNPDAFSGEEFAVAHILLRTPEGATPQQVEAVRRRAEQTMARLRSGEDFARVAAEVSDAPDGLSGGALGWRRLDRLPGLFAEAVRGMQPGSTSPILRSAAGLHIVRLIDRRGGGVDTMQQLEQTRARHILIRSSEVLSDSDAEARLLGLRERALNGTDFGELAKANSADLSAAKGGDLGWVNPGDTVPEFERAMNSLQPGEISPPVKSPFGWHLIQVVERRLQDVTDERKRNAARMALRERKADEAYEDWVRQLRDSTYVDYRLEQE</sequence>
<dbReference type="InterPro" id="IPR046357">
    <property type="entry name" value="PPIase_dom_sf"/>
</dbReference>
<dbReference type="PANTHER" id="PTHR47637:SF1">
    <property type="entry name" value="CHAPERONE SURA"/>
    <property type="match status" value="1"/>
</dbReference>
<dbReference type="KEGG" id="tak:Tharo_2452"/>
<feature type="chain" id="PRO_5015366101" description="Chaperone SurA" evidence="7">
    <location>
        <begin position="32"/>
        <end position="442"/>
    </location>
</feature>
<reference evidence="9 10" key="1">
    <citation type="submission" date="2018-03" db="EMBL/GenBank/DDBJ databases">
        <title>Complete genome sequence of Thauera aromatica, a model organism for studying aromatic compound degradation under denitrifying conditions.</title>
        <authorList>
            <person name="Lo H.-Y."/>
            <person name="Goris T."/>
            <person name="Boll M."/>
            <person name="Mueller J.A."/>
        </authorList>
    </citation>
    <scope>NUCLEOTIDE SEQUENCE [LARGE SCALE GENOMIC DNA]</scope>
    <source>
        <strain evidence="9 10">K172</strain>
    </source>
</reference>
<dbReference type="PROSITE" id="PS01096">
    <property type="entry name" value="PPIC_PPIASE_1"/>
    <property type="match status" value="1"/>
</dbReference>
<keyword evidence="4 7" id="KW-0697">Rotamase</keyword>
<protein>
    <recommendedName>
        <fullName evidence="7">Chaperone SurA</fullName>
    </recommendedName>
    <alternativeName>
        <fullName evidence="7">Peptidyl-prolyl cis-trans isomerase SurA</fullName>
        <shortName evidence="7">PPIase SurA</shortName>
        <ecNumber evidence="7">5.2.1.8</ecNumber>
    </alternativeName>
    <alternativeName>
        <fullName evidence="7">Rotamase SurA</fullName>
    </alternativeName>
</protein>
<dbReference type="PANTHER" id="PTHR47637">
    <property type="entry name" value="CHAPERONE SURA"/>
    <property type="match status" value="1"/>
</dbReference>
<evidence type="ECO:0000256" key="5">
    <source>
        <dbReference type="ARBA" id="ARBA00023186"/>
    </source>
</evidence>
<keyword evidence="10" id="KW-1185">Reference proteome</keyword>
<evidence type="ECO:0000256" key="3">
    <source>
        <dbReference type="ARBA" id="ARBA00022764"/>
    </source>
</evidence>
<evidence type="ECO:0000256" key="7">
    <source>
        <dbReference type="HAMAP-Rule" id="MF_01183"/>
    </source>
</evidence>
<dbReference type="InterPro" id="IPR000297">
    <property type="entry name" value="PPIase_PpiC"/>
</dbReference>
<dbReference type="Pfam" id="PF13616">
    <property type="entry name" value="Rotamase_3"/>
    <property type="match status" value="1"/>
</dbReference>
<accession>A0A2R4BPU9</accession>
<dbReference type="GO" id="GO:0050821">
    <property type="term" value="P:protein stabilization"/>
    <property type="evidence" value="ECO:0007669"/>
    <property type="project" value="InterPro"/>
</dbReference>
<dbReference type="GO" id="GO:0030288">
    <property type="term" value="C:outer membrane-bounded periplasmic space"/>
    <property type="evidence" value="ECO:0007669"/>
    <property type="project" value="InterPro"/>
</dbReference>
<keyword evidence="1 7" id="KW-0732">Signal</keyword>
<dbReference type="Gene3D" id="3.10.50.40">
    <property type="match status" value="2"/>
</dbReference>
<dbReference type="GO" id="GO:0006457">
    <property type="term" value="P:protein folding"/>
    <property type="evidence" value="ECO:0007669"/>
    <property type="project" value="UniProtKB-UniRule"/>
</dbReference>
<evidence type="ECO:0000313" key="10">
    <source>
        <dbReference type="Proteomes" id="UP000241885"/>
    </source>
</evidence>
<dbReference type="AlphaFoldDB" id="A0A2R4BPU9"/>
<dbReference type="SUPFAM" id="SSF54534">
    <property type="entry name" value="FKBP-like"/>
    <property type="match status" value="2"/>
</dbReference>
<dbReference type="EC" id="5.2.1.8" evidence="7"/>
<dbReference type="Proteomes" id="UP000241885">
    <property type="component" value="Chromosome"/>
</dbReference>
<feature type="signal peptide" evidence="7">
    <location>
        <begin position="1"/>
        <end position="31"/>
    </location>
</feature>
<dbReference type="InterPro" id="IPR050280">
    <property type="entry name" value="OMP_Chaperone_SurA"/>
</dbReference>
<evidence type="ECO:0000256" key="4">
    <source>
        <dbReference type="ARBA" id="ARBA00023110"/>
    </source>
</evidence>
<dbReference type="GO" id="GO:0042277">
    <property type="term" value="F:peptide binding"/>
    <property type="evidence" value="ECO:0007669"/>
    <property type="project" value="InterPro"/>
</dbReference>
<dbReference type="Pfam" id="PF00639">
    <property type="entry name" value="Rotamase"/>
    <property type="match status" value="1"/>
</dbReference>
<dbReference type="InterPro" id="IPR027304">
    <property type="entry name" value="Trigger_fact/SurA_dom_sf"/>
</dbReference>
<name>A0A2R4BPU9_THAAR</name>
<keyword evidence="2 7" id="KW-0677">Repeat</keyword>
<dbReference type="InterPro" id="IPR023058">
    <property type="entry name" value="PPIase_PpiC_CS"/>
</dbReference>
<dbReference type="InterPro" id="IPR023034">
    <property type="entry name" value="PPIase_SurA"/>
</dbReference>
<dbReference type="GO" id="GO:0051082">
    <property type="term" value="F:unfolded protein binding"/>
    <property type="evidence" value="ECO:0007669"/>
    <property type="project" value="UniProtKB-UniRule"/>
</dbReference>
<gene>
    <name evidence="7" type="primary">surA</name>
    <name evidence="9" type="ORF">Tharo_2452</name>
</gene>
<feature type="domain" description="PpiC" evidence="8">
    <location>
        <begin position="183"/>
        <end position="284"/>
    </location>
</feature>
<dbReference type="GO" id="GO:0043165">
    <property type="term" value="P:Gram-negative-bacterium-type cell outer membrane assembly"/>
    <property type="evidence" value="ECO:0007669"/>
    <property type="project" value="InterPro"/>
</dbReference>
<dbReference type="PROSITE" id="PS50198">
    <property type="entry name" value="PPIC_PPIASE_2"/>
    <property type="match status" value="2"/>
</dbReference>
<evidence type="ECO:0000259" key="8">
    <source>
        <dbReference type="PROSITE" id="PS50198"/>
    </source>
</evidence>
<feature type="domain" description="PpiC" evidence="8">
    <location>
        <begin position="296"/>
        <end position="394"/>
    </location>
</feature>
<proteinExistence type="inferred from homology"/>
<keyword evidence="5 7" id="KW-0143">Chaperone</keyword>
<dbReference type="EMBL" id="CP028339">
    <property type="protein sequence ID" value="AVR89349.1"/>
    <property type="molecule type" value="Genomic_DNA"/>
</dbReference>
<comment type="subcellular location">
    <subcellularLocation>
        <location evidence="7">Periplasm</location>
    </subcellularLocation>
    <text evidence="7">Is capable of associating with the outer membrane.</text>
</comment>
<evidence type="ECO:0000256" key="2">
    <source>
        <dbReference type="ARBA" id="ARBA00022737"/>
    </source>
</evidence>
<evidence type="ECO:0000256" key="6">
    <source>
        <dbReference type="ARBA" id="ARBA00023235"/>
    </source>
</evidence>
<comment type="function">
    <text evidence="7">Chaperone involved in the correct folding and assembly of outer membrane proteins. Recognizes specific patterns of aromatic residues and the orientation of their side chains, which are found more frequently in integral outer membrane proteins. May act in both early periplasmic and late outer membrane-associated steps of protein maturation.</text>
</comment>
<dbReference type="HAMAP" id="MF_01183">
    <property type="entry name" value="Chaperone_SurA"/>
    <property type="match status" value="1"/>
</dbReference>
<dbReference type="GO" id="GO:0003755">
    <property type="term" value="F:peptidyl-prolyl cis-trans isomerase activity"/>
    <property type="evidence" value="ECO:0007669"/>
    <property type="project" value="UniProtKB-UniRule"/>
</dbReference>
<keyword evidence="6 7" id="KW-0413">Isomerase</keyword>
<evidence type="ECO:0000313" key="9">
    <source>
        <dbReference type="EMBL" id="AVR89349.1"/>
    </source>
</evidence>